<dbReference type="FunFam" id="1.10.510.10:FF:000078">
    <property type="entry name" value="Serine/threonine-protein kinase PRP4 homolog"/>
    <property type="match status" value="1"/>
</dbReference>
<dbReference type="SUPFAM" id="SSF56112">
    <property type="entry name" value="Protein kinase-like (PK-like)"/>
    <property type="match status" value="1"/>
</dbReference>
<keyword evidence="12" id="KW-0418">Kinase</keyword>
<evidence type="ECO:0000313" key="25">
    <source>
        <dbReference type="EMBL" id="TPX48513.1"/>
    </source>
</evidence>
<dbReference type="Proteomes" id="UP000320475">
    <property type="component" value="Unassembled WGS sequence"/>
</dbReference>
<feature type="compositionally biased region" description="Basic and acidic residues" evidence="23">
    <location>
        <begin position="134"/>
        <end position="197"/>
    </location>
</feature>
<evidence type="ECO:0000256" key="3">
    <source>
        <dbReference type="ARBA" id="ARBA00012513"/>
    </source>
</evidence>
<dbReference type="OrthoDB" id="9332038at2759"/>
<feature type="region of interest" description="Disordered" evidence="23">
    <location>
        <begin position="76"/>
        <end position="271"/>
    </location>
</feature>
<evidence type="ECO:0000256" key="17">
    <source>
        <dbReference type="ARBA" id="ARBA00023242"/>
    </source>
</evidence>
<keyword evidence="4" id="KW-0158">Chromosome</keyword>
<dbReference type="InterPro" id="IPR017441">
    <property type="entry name" value="Protein_kinase_ATP_BS"/>
</dbReference>
<evidence type="ECO:0000256" key="6">
    <source>
        <dbReference type="ARBA" id="ARBA00022527"/>
    </source>
</evidence>
<feature type="region of interest" description="Disordered" evidence="23">
    <location>
        <begin position="1"/>
        <end position="24"/>
    </location>
</feature>
<evidence type="ECO:0000256" key="21">
    <source>
        <dbReference type="ARBA" id="ARBA00046964"/>
    </source>
</evidence>
<dbReference type="FunFam" id="3.30.200.20:FF:000123">
    <property type="entry name" value="serine/threonine-protein kinase PRP4 homolog"/>
    <property type="match status" value="1"/>
</dbReference>
<comment type="subunit">
    <text evidence="21">Interacts with CLK1 C-terminus. Associates with the U5 snRNP and NCOR1 deacetylase complexes. Identified in the spliceosome C complex.</text>
</comment>
<dbReference type="PROSITE" id="PS00107">
    <property type="entry name" value="PROTEIN_KINASE_ATP"/>
    <property type="match status" value="1"/>
</dbReference>
<keyword evidence="17" id="KW-0539">Nucleus</keyword>
<dbReference type="PANTHER" id="PTHR24058:SF103">
    <property type="entry name" value="SERINE_THREONINE-PROTEIN KINASE PRP4 HOMOLOG"/>
    <property type="match status" value="1"/>
</dbReference>
<keyword evidence="8" id="KW-0507">mRNA processing</keyword>
<evidence type="ECO:0000256" key="23">
    <source>
        <dbReference type="SAM" id="MobiDB-lite"/>
    </source>
</evidence>
<evidence type="ECO:0000259" key="24">
    <source>
        <dbReference type="PROSITE" id="PS50011"/>
    </source>
</evidence>
<feature type="compositionally biased region" description="Polar residues" evidence="23">
    <location>
        <begin position="199"/>
        <end position="222"/>
    </location>
</feature>
<evidence type="ECO:0000256" key="1">
    <source>
        <dbReference type="ARBA" id="ARBA00004123"/>
    </source>
</evidence>
<dbReference type="EMBL" id="QEAM01000051">
    <property type="protein sequence ID" value="TPX48513.1"/>
    <property type="molecule type" value="Genomic_DNA"/>
</dbReference>
<dbReference type="PANTHER" id="PTHR24058">
    <property type="entry name" value="DUAL SPECIFICITY PROTEIN KINASE"/>
    <property type="match status" value="1"/>
</dbReference>
<sequence>MAGRSPTEMAEEEEGEIVDDVENTDILSAATDKTRAGIGMDIDSVKYSRAVSKEGTPCSEIESIRDVLADDVFPYGAVSDVSDGREKSSKSRHRSRLHHESTGSKRHRSRDRDDHRSTKHSSSRSSKSHHTSRHRDDGRSTRKDDARDPDGRKDESRYRERSPGNRSKDRYNRDRRNSPERRRSPSYEAKDRRRDLPSRNLNGRDTYGSSSSYNEPTSSRYISNADKPFGSYREPPPPRPRSPDYAKAIDKKDPVEPSHVTSSTIKMNATGEAKDGTIIADSTAVIEPEVEVIDEDRLIEERRKRRQALLEQFSKERAAAPGIPKSLTSAEEVKVEKSELLTMKSDSTTTKLKTVAAVDIRLDKVAADVTRVSSEEGPTGVSTPAEDVEETSQPDMSFSLEKHNEGTAVTHQSDCEDIDAAEYNPDQDKIEDEYKLHHMHHSTTVGASNSKRKQDANGMFSTDISEAEVAEAKRRKTLVIADEDDMFALAPVDDMFPPLGTTTASTATEEKASHILESAPVVRSSDNPALLDNWDDPEGYYRIILGEVLDGRYHVYANLGRGVFSSVVKAKDGEMDVAIKIIRNNETMFKAGMRELTILRKLNEADPDDKKHVVRLIRHFEHRKHLCLVFESLSMNLREVLKKFGKHRGLNIHAVRIYAQQLFQALHLLKKCRILHADIKPDNILVSNNKSHLKLCDLGSASESSENEITPYLVSRFYRAPEIILGMPYEFALDVWSVGCTLYELYTGKILFPGRTNNQMLKLIMEVRGRINKQMLRRGQLSSLHFEDSGNFMQVEIDKLSGKDVTKSVAVPLQPSRDIKAFFSAEAASVPKDEAAVVIQFADLLDKALQLNPERRLTPRDALLHPFINPPKS</sequence>
<accession>A0A507DAC9</accession>
<dbReference type="InterPro" id="IPR044092">
    <property type="entry name" value="STKc_PRP4"/>
</dbReference>
<evidence type="ECO:0000256" key="4">
    <source>
        <dbReference type="ARBA" id="ARBA00022454"/>
    </source>
</evidence>
<comment type="similarity">
    <text evidence="18">Belongs to the protein kinase superfamily. CMGC Ser/Thr protein kinase family.</text>
</comment>
<evidence type="ECO:0000256" key="8">
    <source>
        <dbReference type="ARBA" id="ARBA00022664"/>
    </source>
</evidence>
<keyword evidence="6" id="KW-0723">Serine/threonine-protein kinase</keyword>
<evidence type="ECO:0000256" key="14">
    <source>
        <dbReference type="ARBA" id="ARBA00022843"/>
    </source>
</evidence>
<comment type="caution">
    <text evidence="25">The sequence shown here is derived from an EMBL/GenBank/DDBJ whole genome shotgun (WGS) entry which is preliminary data.</text>
</comment>
<keyword evidence="9" id="KW-0808">Transferase</keyword>
<keyword evidence="16" id="KW-0508">mRNA splicing</keyword>
<evidence type="ECO:0000256" key="18">
    <source>
        <dbReference type="ARBA" id="ARBA00023596"/>
    </source>
</evidence>
<evidence type="ECO:0000256" key="7">
    <source>
        <dbReference type="ARBA" id="ARBA00022553"/>
    </source>
</evidence>
<evidence type="ECO:0000256" key="12">
    <source>
        <dbReference type="ARBA" id="ARBA00022777"/>
    </source>
</evidence>
<keyword evidence="10" id="KW-0747">Spliceosome</keyword>
<dbReference type="GO" id="GO:0004674">
    <property type="term" value="F:protein serine/threonine kinase activity"/>
    <property type="evidence" value="ECO:0007669"/>
    <property type="project" value="UniProtKB-KW"/>
</dbReference>
<feature type="compositionally biased region" description="Acidic residues" evidence="23">
    <location>
        <begin position="9"/>
        <end position="23"/>
    </location>
</feature>
<evidence type="ECO:0000256" key="11">
    <source>
        <dbReference type="ARBA" id="ARBA00022741"/>
    </source>
</evidence>
<name>A0A507DAC9_9FUNG</name>
<feature type="compositionally biased region" description="Basic residues" evidence="23">
    <location>
        <begin position="117"/>
        <end position="133"/>
    </location>
</feature>
<dbReference type="GO" id="GO:0005694">
    <property type="term" value="C:chromosome"/>
    <property type="evidence" value="ECO:0007669"/>
    <property type="project" value="UniProtKB-SubCell"/>
</dbReference>
<evidence type="ECO:0000256" key="15">
    <source>
        <dbReference type="ARBA" id="ARBA00022990"/>
    </source>
</evidence>
<dbReference type="AlphaFoldDB" id="A0A507DAC9"/>
<dbReference type="PROSITE" id="PS50011">
    <property type="entry name" value="PROTEIN_KINASE_DOM"/>
    <property type="match status" value="1"/>
</dbReference>
<evidence type="ECO:0000256" key="13">
    <source>
        <dbReference type="ARBA" id="ARBA00022840"/>
    </source>
</evidence>
<dbReference type="GO" id="GO:0045292">
    <property type="term" value="P:mRNA cis splicing, via spliceosome"/>
    <property type="evidence" value="ECO:0007669"/>
    <property type="project" value="InterPro"/>
</dbReference>
<keyword evidence="14" id="KW-0832">Ubl conjugation</keyword>
<keyword evidence="5" id="KW-1017">Isopeptide bond</keyword>
<comment type="subcellular location">
    <subcellularLocation>
        <location evidence="2">Chromosome</location>
    </subcellularLocation>
    <subcellularLocation>
        <location evidence="1">Nucleus</location>
    </subcellularLocation>
</comment>
<evidence type="ECO:0000256" key="10">
    <source>
        <dbReference type="ARBA" id="ARBA00022728"/>
    </source>
</evidence>
<keyword evidence="15" id="KW-0007">Acetylation</keyword>
<evidence type="ECO:0000256" key="5">
    <source>
        <dbReference type="ARBA" id="ARBA00022499"/>
    </source>
</evidence>
<dbReference type="GO" id="GO:0005681">
    <property type="term" value="C:spliceosomal complex"/>
    <property type="evidence" value="ECO:0007669"/>
    <property type="project" value="UniProtKB-KW"/>
</dbReference>
<dbReference type="Gene3D" id="1.10.510.10">
    <property type="entry name" value="Transferase(Phosphotransferase) domain 1"/>
    <property type="match status" value="1"/>
</dbReference>
<evidence type="ECO:0000256" key="16">
    <source>
        <dbReference type="ARBA" id="ARBA00023187"/>
    </source>
</evidence>
<reference evidence="25 26" key="1">
    <citation type="journal article" date="2019" name="Sci. Rep.">
        <title>Comparative genomics of chytrid fungi reveal insights into the obligate biotrophic and pathogenic lifestyle of Synchytrium endobioticum.</title>
        <authorList>
            <person name="van de Vossenberg B.T.L.H."/>
            <person name="Warris S."/>
            <person name="Nguyen H.D.T."/>
            <person name="van Gent-Pelzer M.P.E."/>
            <person name="Joly D.L."/>
            <person name="van de Geest H.C."/>
            <person name="Bonants P.J.M."/>
            <person name="Smith D.S."/>
            <person name="Levesque C.A."/>
            <person name="van der Lee T.A.J."/>
        </authorList>
    </citation>
    <scope>NUCLEOTIDE SEQUENCE [LARGE SCALE GENOMIC DNA]</scope>
    <source>
        <strain evidence="25 26">LEV6574</strain>
    </source>
</reference>
<dbReference type="PROSITE" id="PS00108">
    <property type="entry name" value="PROTEIN_KINASE_ST"/>
    <property type="match status" value="1"/>
</dbReference>
<gene>
    <name evidence="25" type="ORF">SeLEV6574_g02002</name>
</gene>
<feature type="compositionally biased region" description="Basic and acidic residues" evidence="23">
    <location>
        <begin position="241"/>
        <end position="256"/>
    </location>
</feature>
<dbReference type="EC" id="2.7.11.1" evidence="3"/>
<dbReference type="InterPro" id="IPR011009">
    <property type="entry name" value="Kinase-like_dom_sf"/>
</dbReference>
<feature type="domain" description="Protein kinase" evidence="24">
    <location>
        <begin position="553"/>
        <end position="868"/>
    </location>
</feature>
<feature type="region of interest" description="Disordered" evidence="23">
    <location>
        <begin position="371"/>
        <end position="392"/>
    </location>
</feature>
<evidence type="ECO:0000313" key="26">
    <source>
        <dbReference type="Proteomes" id="UP000320475"/>
    </source>
</evidence>
<dbReference type="Gene3D" id="3.30.200.20">
    <property type="entry name" value="Phosphorylase Kinase, domain 1"/>
    <property type="match status" value="1"/>
</dbReference>
<feature type="binding site" evidence="22">
    <location>
        <position position="580"/>
    </location>
    <ligand>
        <name>ATP</name>
        <dbReference type="ChEBI" id="CHEBI:30616"/>
    </ligand>
</feature>
<keyword evidence="7" id="KW-0597">Phosphoprotein</keyword>
<dbReference type="GO" id="GO:0005524">
    <property type="term" value="F:ATP binding"/>
    <property type="evidence" value="ECO:0007669"/>
    <property type="project" value="UniProtKB-UniRule"/>
</dbReference>
<dbReference type="Pfam" id="PF00069">
    <property type="entry name" value="Pkinase"/>
    <property type="match status" value="1"/>
</dbReference>
<keyword evidence="13 22" id="KW-0067">ATP-binding</keyword>
<dbReference type="InterPro" id="IPR008271">
    <property type="entry name" value="Ser/Thr_kinase_AS"/>
</dbReference>
<evidence type="ECO:0000256" key="2">
    <source>
        <dbReference type="ARBA" id="ARBA00004286"/>
    </source>
</evidence>
<organism evidence="25 26">
    <name type="scientific">Synchytrium endobioticum</name>
    <dbReference type="NCBI Taxonomy" id="286115"/>
    <lineage>
        <taxon>Eukaryota</taxon>
        <taxon>Fungi</taxon>
        <taxon>Fungi incertae sedis</taxon>
        <taxon>Chytridiomycota</taxon>
        <taxon>Chytridiomycota incertae sedis</taxon>
        <taxon>Chytridiomycetes</taxon>
        <taxon>Synchytriales</taxon>
        <taxon>Synchytriaceae</taxon>
        <taxon>Synchytrium</taxon>
    </lineage>
</organism>
<dbReference type="VEuPathDB" id="FungiDB:SeMB42_g04581"/>
<dbReference type="CDD" id="cd14135">
    <property type="entry name" value="STKc_PRP4"/>
    <property type="match status" value="1"/>
</dbReference>
<evidence type="ECO:0000256" key="22">
    <source>
        <dbReference type="PROSITE-ProRule" id="PRU10141"/>
    </source>
</evidence>
<protein>
    <recommendedName>
        <fullName evidence="19">Serine/threonine-protein kinase PRP4 homolog</fullName>
        <ecNumber evidence="3">2.7.11.1</ecNumber>
    </recommendedName>
    <alternativeName>
        <fullName evidence="20">PRP4 pre-mRNA-processing factor 4 homolog</fullName>
    </alternativeName>
</protein>
<proteinExistence type="inferred from homology"/>
<evidence type="ECO:0000256" key="9">
    <source>
        <dbReference type="ARBA" id="ARBA00022679"/>
    </source>
</evidence>
<keyword evidence="11 22" id="KW-0547">Nucleotide-binding</keyword>
<evidence type="ECO:0000256" key="20">
    <source>
        <dbReference type="ARBA" id="ARBA00031858"/>
    </source>
</evidence>
<dbReference type="InterPro" id="IPR000719">
    <property type="entry name" value="Prot_kinase_dom"/>
</dbReference>
<evidence type="ECO:0000256" key="19">
    <source>
        <dbReference type="ARBA" id="ARBA00023637"/>
    </source>
</evidence>
<dbReference type="SMART" id="SM00220">
    <property type="entry name" value="S_TKc"/>
    <property type="match status" value="1"/>
</dbReference>
<dbReference type="InterPro" id="IPR050494">
    <property type="entry name" value="Ser_Thr_dual-spec_kinase"/>
</dbReference>